<protein>
    <submittedName>
        <fullName evidence="3">Uncharacterized protein</fullName>
    </submittedName>
</protein>
<name>A0AAV9XVL1_9CRYT</name>
<feature type="signal peptide" evidence="2">
    <location>
        <begin position="1"/>
        <end position="19"/>
    </location>
</feature>
<dbReference type="AlphaFoldDB" id="A0AAV9XVL1"/>
<evidence type="ECO:0000256" key="1">
    <source>
        <dbReference type="SAM" id="MobiDB-lite"/>
    </source>
</evidence>
<dbReference type="Proteomes" id="UP001311799">
    <property type="component" value="Unassembled WGS sequence"/>
</dbReference>
<feature type="chain" id="PRO_5043384699" evidence="2">
    <location>
        <begin position="20"/>
        <end position="312"/>
    </location>
</feature>
<feature type="region of interest" description="Disordered" evidence="1">
    <location>
        <begin position="116"/>
        <end position="163"/>
    </location>
</feature>
<feature type="compositionally biased region" description="Acidic residues" evidence="1">
    <location>
        <begin position="116"/>
        <end position="143"/>
    </location>
</feature>
<keyword evidence="4" id="KW-1185">Reference proteome</keyword>
<keyword evidence="2" id="KW-0732">Signal</keyword>
<organism evidence="3 4">
    <name type="scientific">Cryptosporidium xiaoi</name>
    <dbReference type="NCBI Taxonomy" id="659607"/>
    <lineage>
        <taxon>Eukaryota</taxon>
        <taxon>Sar</taxon>
        <taxon>Alveolata</taxon>
        <taxon>Apicomplexa</taxon>
        <taxon>Conoidasida</taxon>
        <taxon>Coccidia</taxon>
        <taxon>Eucoccidiorida</taxon>
        <taxon>Eimeriorina</taxon>
        <taxon>Cryptosporidiidae</taxon>
        <taxon>Cryptosporidium</taxon>
    </lineage>
</organism>
<feature type="compositionally biased region" description="Basic and acidic residues" evidence="1">
    <location>
        <begin position="144"/>
        <end position="163"/>
    </location>
</feature>
<comment type="caution">
    <text evidence="3">The sequence shown here is derived from an EMBL/GenBank/DDBJ whole genome shotgun (WGS) entry which is preliminary data.</text>
</comment>
<reference evidence="3 4" key="1">
    <citation type="submission" date="2023-10" db="EMBL/GenBank/DDBJ databases">
        <title>Comparative genomics analysis reveals potential genetic determinants of host preference in Cryptosporidium xiaoi.</title>
        <authorList>
            <person name="Xiao L."/>
            <person name="Li J."/>
        </authorList>
    </citation>
    <scope>NUCLEOTIDE SEQUENCE [LARGE SCALE GENOMIC DNA]</scope>
    <source>
        <strain evidence="3 4">52996</strain>
    </source>
</reference>
<dbReference type="EMBL" id="JAWDEY010000022">
    <property type="protein sequence ID" value="KAK6588788.1"/>
    <property type="molecule type" value="Genomic_DNA"/>
</dbReference>
<accession>A0AAV9XVL1</accession>
<sequence>MRRFIILLVFVTYVDLVIALSNIKSKRRSQGLVFRSTFESTELCISLGCGSGKGYVGTKGGDCFSVKRCNKCSTTQYFSSAFSYCSTIPSLNSELTIFYGSLNSLTSFDVSSFESETSEEIGDEEKEASDIDESDDDDDDDNDDNHKDDMLSEQTTKGKSEKVAKKMSISSSEVFSSSSFLQLYSQVSESSEIDDADSDIVRNKGKKNANKNYGKRIKGMFGRMFSKKNKNKKNDDLNVLSQAESTVKKGMTLKKLFKKKNKVTAKKKYEGISSKLKQVFVRKNELVEFNFKGDEIYKRVPLCPVSFKLIFF</sequence>
<evidence type="ECO:0000256" key="2">
    <source>
        <dbReference type="SAM" id="SignalP"/>
    </source>
</evidence>
<evidence type="ECO:0000313" key="4">
    <source>
        <dbReference type="Proteomes" id="UP001311799"/>
    </source>
</evidence>
<gene>
    <name evidence="3" type="ORF">RS030_2233</name>
</gene>
<proteinExistence type="predicted"/>
<evidence type="ECO:0000313" key="3">
    <source>
        <dbReference type="EMBL" id="KAK6588788.1"/>
    </source>
</evidence>